<dbReference type="PANTHER" id="PTHR42754">
    <property type="entry name" value="ENDOGLUCANASE"/>
    <property type="match status" value="1"/>
</dbReference>
<reference evidence="3 4" key="1">
    <citation type="submission" date="2020-05" db="EMBL/GenBank/DDBJ databases">
        <title>Draft genome of Flavobacterium sp. IMCC34852.</title>
        <authorList>
            <person name="Song J."/>
            <person name="Cho J.-C."/>
        </authorList>
    </citation>
    <scope>NUCLEOTIDE SEQUENCE [LARGE SCALE GENOMIC DNA]</scope>
    <source>
        <strain evidence="3 4">IMCC34852</strain>
    </source>
</reference>
<keyword evidence="1" id="KW-0732">Signal</keyword>
<dbReference type="InterPro" id="IPR011047">
    <property type="entry name" value="Quinoprotein_ADH-like_sf"/>
</dbReference>
<protein>
    <submittedName>
        <fullName evidence="3">T9SS type A sorting domain-containing protein</fullName>
    </submittedName>
</protein>
<organism evidence="3 4">
    <name type="scientific">Flavobacterium rivulicola</name>
    <dbReference type="NCBI Taxonomy" id="2732161"/>
    <lineage>
        <taxon>Bacteria</taxon>
        <taxon>Pseudomonadati</taxon>
        <taxon>Bacteroidota</taxon>
        <taxon>Flavobacteriia</taxon>
        <taxon>Flavobacteriales</taxon>
        <taxon>Flavobacteriaceae</taxon>
        <taxon>Flavobacterium</taxon>
    </lineage>
</organism>
<accession>A0A7Y3R8F3</accession>
<keyword evidence="4" id="KW-1185">Reference proteome</keyword>
<dbReference type="SUPFAM" id="SSF50998">
    <property type="entry name" value="Quinoprotein alcohol dehydrogenase-like"/>
    <property type="match status" value="1"/>
</dbReference>
<dbReference type="EMBL" id="JABEVX010000002">
    <property type="protein sequence ID" value="NNT71813.1"/>
    <property type="molecule type" value="Genomic_DNA"/>
</dbReference>
<name>A0A7Y3R8F3_9FLAO</name>
<dbReference type="Proteomes" id="UP000536509">
    <property type="component" value="Unassembled WGS sequence"/>
</dbReference>
<dbReference type="RefSeq" id="WP_171221992.1">
    <property type="nucleotide sequence ID" value="NZ_CP121446.1"/>
</dbReference>
<dbReference type="NCBIfam" id="TIGR04183">
    <property type="entry name" value="Por_Secre_tail"/>
    <property type="match status" value="1"/>
</dbReference>
<comment type="caution">
    <text evidence="3">The sequence shown here is derived from an EMBL/GenBank/DDBJ whole genome shotgun (WGS) entry which is preliminary data.</text>
</comment>
<proteinExistence type="predicted"/>
<evidence type="ECO:0000256" key="1">
    <source>
        <dbReference type="ARBA" id="ARBA00022729"/>
    </source>
</evidence>
<evidence type="ECO:0000313" key="3">
    <source>
        <dbReference type="EMBL" id="NNT71813.1"/>
    </source>
</evidence>
<gene>
    <name evidence="3" type="ORF">HKT18_06245</name>
</gene>
<sequence>MTRYITLFFFGITIGFSQAPAIDWQKTIGGSNQDLASIIRKTTDDGYIIGGRSVSPISGDKTQNLIGGYDYWIVKTNISGNILWEKTIGGIGFDDIKDLVQTNDGGYLLAGDSFSNISGDKTENSRGYNDFWIVKLNSNGVIEWQKTIGGAQYEILTEAQQTSDGGYILGGYSNSDISGEKTENCRGNFDYWIVKLNASGNIEWQKTLGGNQHDWLNSIKPTSSGHYILAGKSYSGISGDRTISNSPPDSWILKLDANGTIIWQKSHDLDETSTIIETSDGNYLVAGSRFGIYAPRTNSLSNQFYSTIFKINTDGILIWDHSIQPDGGDCTATDVVEGNDGYYYSTNSQNSSYNTCITKINFDGHMMWNKNFLATGEDYTYSIAITSDNSVVCAITTASDIFGDKTDNSKGLNDYWIVKFNPSALGTNETENLNFVLYPNPVNDSFYIQANSVVNDCDFSFYNTLGQKIMSFQKTITKTNSIDFPFPKGIYFLKITNPITNQTQTIKINKS</sequence>
<dbReference type="PANTHER" id="PTHR42754:SF1">
    <property type="entry name" value="LIPOPROTEIN"/>
    <property type="match status" value="1"/>
</dbReference>
<dbReference type="InterPro" id="IPR026444">
    <property type="entry name" value="Secre_tail"/>
</dbReference>
<evidence type="ECO:0000259" key="2">
    <source>
        <dbReference type="Pfam" id="PF18962"/>
    </source>
</evidence>
<dbReference type="Pfam" id="PF18962">
    <property type="entry name" value="Por_Secre_tail"/>
    <property type="match status" value="1"/>
</dbReference>
<feature type="domain" description="Secretion system C-terminal sorting" evidence="2">
    <location>
        <begin position="437"/>
        <end position="507"/>
    </location>
</feature>
<evidence type="ECO:0000313" key="4">
    <source>
        <dbReference type="Proteomes" id="UP000536509"/>
    </source>
</evidence>
<dbReference type="AlphaFoldDB" id="A0A7Y3R8F3"/>